<name>A0A2J6QGF2_9HELO</name>
<dbReference type="Proteomes" id="UP000235672">
    <property type="component" value="Unassembled WGS sequence"/>
</dbReference>
<evidence type="ECO:0000313" key="3">
    <source>
        <dbReference type="Proteomes" id="UP000235672"/>
    </source>
</evidence>
<dbReference type="PANTHER" id="PTHR24148">
    <property type="entry name" value="ANKYRIN REPEAT DOMAIN-CONTAINING PROTEIN 39 HOMOLOG-RELATED"/>
    <property type="match status" value="1"/>
</dbReference>
<dbReference type="InterPro" id="IPR052895">
    <property type="entry name" value="HetReg/Transcr_Mod"/>
</dbReference>
<feature type="domain" description="Heterokaryon incompatibility" evidence="1">
    <location>
        <begin position="1"/>
        <end position="82"/>
    </location>
</feature>
<dbReference type="PANTHER" id="PTHR24148:SF73">
    <property type="entry name" value="HET DOMAIN PROTEIN (AFU_ORTHOLOGUE AFUA_8G01020)"/>
    <property type="match status" value="1"/>
</dbReference>
<dbReference type="EMBL" id="KZ613470">
    <property type="protein sequence ID" value="PMD25336.1"/>
    <property type="molecule type" value="Genomic_DNA"/>
</dbReference>
<gene>
    <name evidence="2" type="ORF">NA56DRAFT_432243</name>
</gene>
<evidence type="ECO:0000259" key="1">
    <source>
        <dbReference type="Pfam" id="PF06985"/>
    </source>
</evidence>
<accession>A0A2J6QGF2</accession>
<dbReference type="OrthoDB" id="4850726at2759"/>
<dbReference type="AlphaFoldDB" id="A0A2J6QGF2"/>
<dbReference type="InterPro" id="IPR010730">
    <property type="entry name" value="HET"/>
</dbReference>
<proteinExistence type="predicted"/>
<reference evidence="2 3" key="1">
    <citation type="submission" date="2016-05" db="EMBL/GenBank/DDBJ databases">
        <title>A degradative enzymes factory behind the ericoid mycorrhizal symbiosis.</title>
        <authorList>
            <consortium name="DOE Joint Genome Institute"/>
            <person name="Martino E."/>
            <person name="Morin E."/>
            <person name="Grelet G."/>
            <person name="Kuo A."/>
            <person name="Kohler A."/>
            <person name="Daghino S."/>
            <person name="Barry K."/>
            <person name="Choi C."/>
            <person name="Cichocki N."/>
            <person name="Clum A."/>
            <person name="Copeland A."/>
            <person name="Hainaut M."/>
            <person name="Haridas S."/>
            <person name="Labutti K."/>
            <person name="Lindquist E."/>
            <person name="Lipzen A."/>
            <person name="Khouja H.-R."/>
            <person name="Murat C."/>
            <person name="Ohm R."/>
            <person name="Olson A."/>
            <person name="Spatafora J."/>
            <person name="Veneault-Fourrey C."/>
            <person name="Henrissat B."/>
            <person name="Grigoriev I."/>
            <person name="Martin F."/>
            <person name="Perotto S."/>
        </authorList>
    </citation>
    <scope>NUCLEOTIDE SEQUENCE [LARGE SCALE GENOMIC DNA]</scope>
    <source>
        <strain evidence="2 3">UAMH 7357</strain>
    </source>
</reference>
<sequence>MHLIFKHASEVIVWLDIPDQDSDLAFDLMDDIHQCLQTDEFLESELLASTKHLLLVEKLSSWIALQRLLSRPWWSRPWTLQELLLSRQATFYCGVKSAPWPVVDLAIRVAGATQSIVQDLVRTNRSHESWIKDSQLPYEWPAIYFVFATGTYATWHEKGLMDTNQMPSSRAVLYFLRTSQTRLCLLPEDKVYSILGLVPPEVYSEVPKTDYGQRTVQQVYMQMVRAYVQGTRNLDVICLSHYTNNQDPALPSWTPDWRRNERVLPFINLSSVKTSVREWHHSFIQKQRKYLPVFSHDCKTITVSGTLVGTIKRTEVEDEILPHRTREFEKEENHTASGHFASGWKLRDMFPRLLTESEVICEDEDMKLEEYTAHLLLGILSRINTESSRLAQEESEQTTALGKLSTLPRKWDIDQVSESAETISMYRTAAETEELDLCLVPHWAKPGDVVYQFVGCSIPVVLRRLHQKCFTFIGDCYVYRKPPRKMVGLLEQVMQEGMELERLVLF</sequence>
<dbReference type="Pfam" id="PF06985">
    <property type="entry name" value="HET"/>
    <property type="match status" value="1"/>
</dbReference>
<organism evidence="2 3">
    <name type="scientific">Hyaloscypha hepaticicola</name>
    <dbReference type="NCBI Taxonomy" id="2082293"/>
    <lineage>
        <taxon>Eukaryota</taxon>
        <taxon>Fungi</taxon>
        <taxon>Dikarya</taxon>
        <taxon>Ascomycota</taxon>
        <taxon>Pezizomycotina</taxon>
        <taxon>Leotiomycetes</taxon>
        <taxon>Helotiales</taxon>
        <taxon>Hyaloscyphaceae</taxon>
        <taxon>Hyaloscypha</taxon>
    </lineage>
</organism>
<protein>
    <recommendedName>
        <fullName evidence="1">Heterokaryon incompatibility domain-containing protein</fullName>
    </recommendedName>
</protein>
<evidence type="ECO:0000313" key="2">
    <source>
        <dbReference type="EMBL" id="PMD25336.1"/>
    </source>
</evidence>
<keyword evidence="3" id="KW-1185">Reference proteome</keyword>